<evidence type="ECO:0000256" key="8">
    <source>
        <dbReference type="ARBA" id="ARBA00022603"/>
    </source>
</evidence>
<evidence type="ECO:0000256" key="3">
    <source>
        <dbReference type="ARBA" id="ARBA00001956"/>
    </source>
</evidence>
<comment type="caution">
    <text evidence="24">The sequence shown here is derived from an EMBL/GenBank/DDBJ whole genome shotgun (WGS) entry which is preliminary data.</text>
</comment>
<dbReference type="GO" id="GO:0046872">
    <property type="term" value="F:metal ion binding"/>
    <property type="evidence" value="ECO:0007669"/>
    <property type="project" value="UniProtKB-KW"/>
</dbReference>
<dbReference type="InterPro" id="IPR050554">
    <property type="entry name" value="Met_Synthase/Corrinoid"/>
</dbReference>
<dbReference type="GO" id="GO:0032259">
    <property type="term" value="P:methylation"/>
    <property type="evidence" value="ECO:0007669"/>
    <property type="project" value="UniProtKB-KW"/>
</dbReference>
<dbReference type="Gene3D" id="1.10.1240.10">
    <property type="entry name" value="Methionine synthase domain"/>
    <property type="match status" value="1"/>
</dbReference>
<comment type="cofactor">
    <cofactor evidence="3">
        <name>methylcob(III)alamin</name>
        <dbReference type="ChEBI" id="CHEBI:28115"/>
    </cofactor>
</comment>
<keyword evidence="16" id="KW-0170">Cobalt</keyword>
<evidence type="ECO:0000256" key="15">
    <source>
        <dbReference type="ARBA" id="ARBA00023167"/>
    </source>
</evidence>
<keyword evidence="10" id="KW-0846">Cobalamin</keyword>
<evidence type="ECO:0000256" key="11">
    <source>
        <dbReference type="ARBA" id="ARBA00022679"/>
    </source>
</evidence>
<comment type="function">
    <text evidence="17">Catalyzes the transfer of a methyl group from methyl-cobalamin to homocysteine, yielding enzyme-bound cob(I)alamin and methionine. Subsequently, remethylates the cofactor using methyltetrahydrofolate.</text>
</comment>
<sequence length="804" mass="84158">MLVTDYLRHHILYLDGAMGTLLQSRGLRPGEAPERWNLTHAAEVAAAHRAYFEAGSNAVLANTFGANPLRYDADELAAIVAAALANAHEARASSGGGQAKFVALDLGPTGRMLRPFGDLDFEDAVRAFAALVRLGAAHGADFIFIETMSDGYETKAALLAARENSDLPVFVSNAYGADGRLLSGTPPEAMAALLEGLRADAIGANCSAGPEGLAGVIDALLLRASVPVIFKPNAGLPRSEDGRAVYDMGPEAFAAAVAPLVARGVRVVGGCCGTTPAHIAALVRRTAGMEPPPIRPKALCCTASYARAVTLGGAPVLIGERINPTGKKRFQQALRERDIGYLLREGVAEQASGAHVLDVNVGLPGVDEAALLRDAVCQLQAVTELPLQIDTADPAAMEAALRRCNGRPMLNSVNGREESLRAVLPLARKYGALVTALTLDEHGIPDTAQGRVRIAERILHAAAGYGLGAHELVFDPLTMAVSAEAGAARETLRAVRLIGESLGCHTLLGVSNVSFGLPQRSALNAAFLLAALENGLSAAIVNPHDPAIHAAVRAYCALHGLDEGCRAYIDFAAAQPQAAPAAAPAPRAEQAAIAPDGLRAAVEQGLREQAGALAGRLLEGGEEPLALIEREIIPALDAVGRGFEQKRVYLPQLLMSAEAAGSAFERVRAAMAARPAAAQRRCPVVLATVEGDIHDIGKNIARLLLENYGFSVTDLGRDVPPARVAEAVVRLHAPLLGLSALMTTTVPAMERTIRQVRAAAPWCRIMAGGAVLTADEARRIGADCYVPDAMASVRYAERVERALP</sequence>
<comment type="catalytic activity">
    <reaction evidence="1">
        <text>(6S)-5-methyl-5,6,7,8-tetrahydrofolate + L-homocysteine = (6S)-5,6,7,8-tetrahydrofolate + L-methionine</text>
        <dbReference type="Rhea" id="RHEA:11172"/>
        <dbReference type="ChEBI" id="CHEBI:18608"/>
        <dbReference type="ChEBI" id="CHEBI:57453"/>
        <dbReference type="ChEBI" id="CHEBI:57844"/>
        <dbReference type="ChEBI" id="CHEBI:58199"/>
        <dbReference type="EC" id="2.1.1.13"/>
    </reaction>
</comment>
<reference evidence="24" key="1">
    <citation type="submission" date="2020-10" db="EMBL/GenBank/DDBJ databases">
        <authorList>
            <person name="Gilroy R."/>
        </authorList>
    </citation>
    <scope>NUCLEOTIDE SEQUENCE</scope>
    <source>
        <strain evidence="24">ChiGjej2B2-16831</strain>
    </source>
</reference>
<keyword evidence="13 19" id="KW-0479">Metal-binding</keyword>
<evidence type="ECO:0000313" key="25">
    <source>
        <dbReference type="Proteomes" id="UP000824128"/>
    </source>
</evidence>
<evidence type="ECO:0000256" key="1">
    <source>
        <dbReference type="ARBA" id="ARBA00001700"/>
    </source>
</evidence>
<feature type="domain" description="B12-binding N-terminal" evidence="23">
    <location>
        <begin position="585"/>
        <end position="679"/>
    </location>
</feature>
<feature type="domain" description="B12-binding" evidence="22">
    <location>
        <begin position="681"/>
        <end position="804"/>
    </location>
</feature>
<dbReference type="PANTHER" id="PTHR45833">
    <property type="entry name" value="METHIONINE SYNTHASE"/>
    <property type="match status" value="1"/>
</dbReference>
<evidence type="ECO:0000259" key="20">
    <source>
        <dbReference type="PROSITE" id="PS50970"/>
    </source>
</evidence>
<dbReference type="AlphaFoldDB" id="A0A9D1SSD4"/>
<dbReference type="Gene3D" id="3.20.20.20">
    <property type="entry name" value="Dihydropteroate synthase-like"/>
    <property type="match status" value="1"/>
</dbReference>
<dbReference type="InterPro" id="IPR006158">
    <property type="entry name" value="Cobalamin-bd"/>
</dbReference>
<dbReference type="SUPFAM" id="SSF82282">
    <property type="entry name" value="Homocysteine S-methyltransferase"/>
    <property type="match status" value="1"/>
</dbReference>
<comment type="cofactor">
    <cofactor evidence="2 19">
        <name>Zn(2+)</name>
        <dbReference type="ChEBI" id="CHEBI:29105"/>
    </cofactor>
</comment>
<evidence type="ECO:0000259" key="21">
    <source>
        <dbReference type="PROSITE" id="PS50972"/>
    </source>
</evidence>
<feature type="binding site" evidence="19">
    <location>
        <position position="272"/>
    </location>
    <ligand>
        <name>Zn(2+)</name>
        <dbReference type="ChEBI" id="CHEBI:29105"/>
    </ligand>
</feature>
<dbReference type="Pfam" id="PF02310">
    <property type="entry name" value="B12-binding"/>
    <property type="match status" value="1"/>
</dbReference>
<dbReference type="Proteomes" id="UP000824128">
    <property type="component" value="Unassembled WGS sequence"/>
</dbReference>
<dbReference type="InterPro" id="IPR036594">
    <property type="entry name" value="Meth_synthase_dom"/>
</dbReference>
<keyword evidence="8 19" id="KW-0489">Methyltransferase</keyword>
<evidence type="ECO:0000256" key="14">
    <source>
        <dbReference type="ARBA" id="ARBA00022833"/>
    </source>
</evidence>
<accession>A0A9D1SSD4</accession>
<dbReference type="Gene3D" id="3.20.20.330">
    <property type="entry name" value="Homocysteine-binding-like domain"/>
    <property type="match status" value="1"/>
</dbReference>
<evidence type="ECO:0000256" key="12">
    <source>
        <dbReference type="ARBA" id="ARBA00022691"/>
    </source>
</evidence>
<dbReference type="Pfam" id="PF02574">
    <property type="entry name" value="S-methyl_trans"/>
    <property type="match status" value="1"/>
</dbReference>
<dbReference type="PROSITE" id="PS50972">
    <property type="entry name" value="PTERIN_BINDING"/>
    <property type="match status" value="1"/>
</dbReference>
<proteinExistence type="inferred from homology"/>
<dbReference type="Gene3D" id="3.40.50.280">
    <property type="entry name" value="Cobalamin-binding domain"/>
    <property type="match status" value="1"/>
</dbReference>
<keyword evidence="14 19" id="KW-0862">Zinc</keyword>
<keyword evidence="9" id="KW-0028">Amino-acid biosynthesis</keyword>
<evidence type="ECO:0000259" key="22">
    <source>
        <dbReference type="PROSITE" id="PS51332"/>
    </source>
</evidence>
<evidence type="ECO:0000256" key="2">
    <source>
        <dbReference type="ARBA" id="ARBA00001947"/>
    </source>
</evidence>
<dbReference type="InterPro" id="IPR003759">
    <property type="entry name" value="Cbl-bd_cap"/>
</dbReference>
<name>A0A9D1SSD4_9FIRM</name>
<dbReference type="PANTHER" id="PTHR45833:SF1">
    <property type="entry name" value="METHIONINE SYNTHASE"/>
    <property type="match status" value="1"/>
</dbReference>
<dbReference type="PROSITE" id="PS50970">
    <property type="entry name" value="HCY"/>
    <property type="match status" value="1"/>
</dbReference>
<gene>
    <name evidence="24" type="ORF">IAD24_02525</name>
</gene>
<comment type="similarity">
    <text evidence="5">Belongs to the vitamin-B12 dependent methionine synthase family.</text>
</comment>
<evidence type="ECO:0000256" key="4">
    <source>
        <dbReference type="ARBA" id="ARBA00005178"/>
    </source>
</evidence>
<feature type="domain" description="Pterin-binding" evidence="21">
    <location>
        <begin position="315"/>
        <end position="559"/>
    </location>
</feature>
<evidence type="ECO:0000256" key="9">
    <source>
        <dbReference type="ARBA" id="ARBA00022605"/>
    </source>
</evidence>
<dbReference type="EMBL" id="DVNZ01000081">
    <property type="protein sequence ID" value="HIU94013.1"/>
    <property type="molecule type" value="Genomic_DNA"/>
</dbReference>
<dbReference type="InterPro" id="IPR000489">
    <property type="entry name" value="Pterin-binding_dom"/>
</dbReference>
<organism evidence="24 25">
    <name type="scientific">Candidatus Aphodomorpha intestinavium</name>
    <dbReference type="NCBI Taxonomy" id="2840672"/>
    <lineage>
        <taxon>Bacteria</taxon>
        <taxon>Bacillati</taxon>
        <taxon>Bacillota</taxon>
        <taxon>Clostridia</taxon>
        <taxon>Eubacteriales</taxon>
        <taxon>Candidatus Aphodomorpha</taxon>
    </lineage>
</organism>
<keyword evidence="11 19" id="KW-0808">Transferase</keyword>
<dbReference type="SUPFAM" id="SSF47644">
    <property type="entry name" value="Methionine synthase domain"/>
    <property type="match status" value="1"/>
</dbReference>
<dbReference type="GO" id="GO:0008705">
    <property type="term" value="F:methionine synthase activity"/>
    <property type="evidence" value="ECO:0007669"/>
    <property type="project" value="UniProtKB-EC"/>
</dbReference>
<feature type="binding site" evidence="19">
    <location>
        <position position="271"/>
    </location>
    <ligand>
        <name>Zn(2+)</name>
        <dbReference type="ChEBI" id="CHEBI:29105"/>
    </ligand>
</feature>
<evidence type="ECO:0000256" key="18">
    <source>
        <dbReference type="ARBA" id="ARBA00031040"/>
    </source>
</evidence>
<dbReference type="GO" id="GO:0031419">
    <property type="term" value="F:cobalamin binding"/>
    <property type="evidence" value="ECO:0007669"/>
    <property type="project" value="UniProtKB-KW"/>
</dbReference>
<dbReference type="EC" id="2.1.1.13" evidence="6"/>
<dbReference type="GO" id="GO:0050667">
    <property type="term" value="P:homocysteine metabolic process"/>
    <property type="evidence" value="ECO:0007669"/>
    <property type="project" value="TreeGrafter"/>
</dbReference>
<dbReference type="Pfam" id="PF02607">
    <property type="entry name" value="B12-binding_2"/>
    <property type="match status" value="1"/>
</dbReference>
<dbReference type="InterPro" id="IPR003726">
    <property type="entry name" value="HCY_dom"/>
</dbReference>
<evidence type="ECO:0000256" key="16">
    <source>
        <dbReference type="ARBA" id="ARBA00023285"/>
    </source>
</evidence>
<reference evidence="24" key="2">
    <citation type="journal article" date="2021" name="PeerJ">
        <title>Extensive microbial diversity within the chicken gut microbiome revealed by metagenomics and culture.</title>
        <authorList>
            <person name="Gilroy R."/>
            <person name="Ravi A."/>
            <person name="Getino M."/>
            <person name="Pursley I."/>
            <person name="Horton D.L."/>
            <person name="Alikhan N.F."/>
            <person name="Baker D."/>
            <person name="Gharbi K."/>
            <person name="Hall N."/>
            <person name="Watson M."/>
            <person name="Adriaenssens E.M."/>
            <person name="Foster-Nyarko E."/>
            <person name="Jarju S."/>
            <person name="Secka A."/>
            <person name="Antonio M."/>
            <person name="Oren A."/>
            <person name="Chaudhuri R.R."/>
            <person name="La Ragione R."/>
            <person name="Hildebrand F."/>
            <person name="Pallen M.J."/>
        </authorList>
    </citation>
    <scope>NUCLEOTIDE SEQUENCE</scope>
    <source>
        <strain evidence="24">ChiGjej2B2-16831</strain>
    </source>
</reference>
<evidence type="ECO:0000313" key="24">
    <source>
        <dbReference type="EMBL" id="HIU94013.1"/>
    </source>
</evidence>
<dbReference type="GO" id="GO:0046653">
    <property type="term" value="P:tetrahydrofolate metabolic process"/>
    <property type="evidence" value="ECO:0007669"/>
    <property type="project" value="TreeGrafter"/>
</dbReference>
<dbReference type="PROSITE" id="PS51332">
    <property type="entry name" value="B12_BINDING"/>
    <property type="match status" value="1"/>
</dbReference>
<keyword evidence="12" id="KW-0949">S-adenosyl-L-methionine</keyword>
<dbReference type="Pfam" id="PF00809">
    <property type="entry name" value="Pterin_bind"/>
    <property type="match status" value="1"/>
</dbReference>
<dbReference type="InterPro" id="IPR036589">
    <property type="entry name" value="HCY_dom_sf"/>
</dbReference>
<dbReference type="GO" id="GO:0005829">
    <property type="term" value="C:cytosol"/>
    <property type="evidence" value="ECO:0007669"/>
    <property type="project" value="TreeGrafter"/>
</dbReference>
<keyword evidence="15" id="KW-0486">Methionine biosynthesis</keyword>
<dbReference type="SMART" id="SM01018">
    <property type="entry name" value="B12-binding_2"/>
    <property type="match status" value="1"/>
</dbReference>
<evidence type="ECO:0000259" key="23">
    <source>
        <dbReference type="PROSITE" id="PS51337"/>
    </source>
</evidence>
<feature type="domain" description="Hcy-binding" evidence="20">
    <location>
        <begin position="1"/>
        <end position="286"/>
    </location>
</feature>
<dbReference type="SUPFAM" id="SSF52242">
    <property type="entry name" value="Cobalamin (vitamin B12)-binding domain"/>
    <property type="match status" value="1"/>
</dbReference>
<evidence type="ECO:0000256" key="7">
    <source>
        <dbReference type="ARBA" id="ARBA00013998"/>
    </source>
</evidence>
<dbReference type="InterPro" id="IPR036724">
    <property type="entry name" value="Cobalamin-bd_sf"/>
</dbReference>
<comment type="pathway">
    <text evidence="4">Amino-acid biosynthesis; L-methionine biosynthesis via de novo pathway; L-methionine from L-homocysteine (MetH route): step 1/1.</text>
</comment>
<dbReference type="InterPro" id="IPR011005">
    <property type="entry name" value="Dihydropteroate_synth-like_sf"/>
</dbReference>
<protein>
    <recommendedName>
        <fullName evidence="7">Methionine synthase</fullName>
        <ecNumber evidence="6">2.1.1.13</ecNumber>
    </recommendedName>
    <alternativeName>
        <fullName evidence="18">5-methyltetrahydrofolate--homocysteine methyltransferase</fullName>
    </alternativeName>
</protein>
<evidence type="ECO:0000256" key="10">
    <source>
        <dbReference type="ARBA" id="ARBA00022628"/>
    </source>
</evidence>
<feature type="binding site" evidence="19">
    <location>
        <position position="206"/>
    </location>
    <ligand>
        <name>Zn(2+)</name>
        <dbReference type="ChEBI" id="CHEBI:29105"/>
    </ligand>
</feature>
<evidence type="ECO:0000256" key="13">
    <source>
        <dbReference type="ARBA" id="ARBA00022723"/>
    </source>
</evidence>
<evidence type="ECO:0000256" key="5">
    <source>
        <dbReference type="ARBA" id="ARBA00010398"/>
    </source>
</evidence>
<evidence type="ECO:0000256" key="6">
    <source>
        <dbReference type="ARBA" id="ARBA00012032"/>
    </source>
</evidence>
<dbReference type="PROSITE" id="PS51337">
    <property type="entry name" value="B12_BINDING_NTER"/>
    <property type="match status" value="1"/>
</dbReference>
<dbReference type="SUPFAM" id="SSF51717">
    <property type="entry name" value="Dihydropteroate synthetase-like"/>
    <property type="match status" value="1"/>
</dbReference>
<evidence type="ECO:0000256" key="17">
    <source>
        <dbReference type="ARBA" id="ARBA00025552"/>
    </source>
</evidence>
<evidence type="ECO:0000256" key="19">
    <source>
        <dbReference type="PROSITE-ProRule" id="PRU00333"/>
    </source>
</evidence>